<feature type="compositionally biased region" description="Low complexity" evidence="1">
    <location>
        <begin position="29"/>
        <end position="41"/>
    </location>
</feature>
<evidence type="ECO:0000313" key="3">
    <source>
        <dbReference type="Proteomes" id="UP000823775"/>
    </source>
</evidence>
<feature type="region of interest" description="Disordered" evidence="1">
    <location>
        <begin position="277"/>
        <end position="302"/>
    </location>
</feature>
<organism evidence="2 3">
    <name type="scientific">Datura stramonium</name>
    <name type="common">Jimsonweed</name>
    <name type="synonym">Common thornapple</name>
    <dbReference type="NCBI Taxonomy" id="4076"/>
    <lineage>
        <taxon>Eukaryota</taxon>
        <taxon>Viridiplantae</taxon>
        <taxon>Streptophyta</taxon>
        <taxon>Embryophyta</taxon>
        <taxon>Tracheophyta</taxon>
        <taxon>Spermatophyta</taxon>
        <taxon>Magnoliopsida</taxon>
        <taxon>eudicotyledons</taxon>
        <taxon>Gunneridae</taxon>
        <taxon>Pentapetalae</taxon>
        <taxon>asterids</taxon>
        <taxon>lamiids</taxon>
        <taxon>Solanales</taxon>
        <taxon>Solanaceae</taxon>
        <taxon>Solanoideae</taxon>
        <taxon>Datureae</taxon>
        <taxon>Datura</taxon>
    </lineage>
</organism>
<evidence type="ECO:0000313" key="2">
    <source>
        <dbReference type="EMBL" id="MCD7466464.1"/>
    </source>
</evidence>
<comment type="caution">
    <text evidence="2">The sequence shown here is derived from an EMBL/GenBank/DDBJ whole genome shotgun (WGS) entry which is preliminary data.</text>
</comment>
<dbReference type="PANTHER" id="PTHR36022">
    <property type="entry name" value="GPI-ANCHORED ADHESIN-LIKE PROTEIN"/>
    <property type="match status" value="1"/>
</dbReference>
<sequence length="648" mass="69386">MEKKQKDKKRIYDKRSPLQDLNVIPRFNSKSSNVSTSSSMSIEAPRGRLPFLISSNSSSSSSSCSSSSSSRPHLHKKPKVSSRISNPVPKSTRLRSKSTNENDLPRPTTQKLKKNPPFLSGKKPTSRKSNLSSHLSNPVKKSPFGSVRMEVKPKCLKRKEEGNSSGEHIQLLNLDSNLTSFENCTPLGKLASGSGIGCATLDHTSNGENSATTSNTTKTPPIEASESPEIQCGLSTGLVSAATPCYAAGHVLSGVTDKRKCRPRGVLTIGPLIDSSDCKKPSGSEDRECKGTGKNAVPNKSGRTSLIPLPALASMHWLLSPCRENIGISEGESVNEFRMLTGSATSEFPYSTSTCSGSTSDSVHNRAKYCDSVNRDAARTGGKARIVLPSPGFPELKDPSSDEMGRNLFSSSPLAISCCHDVEVPDEWKCSCSLVRENSPCSTASLSSGNVIQTPKSDSSSGKCGGFSWLHSGDHGDDLGAELDSVADFLHKTSLSPTTQPSASDPPNLHIKFTSASWVSDSTLDIVSQCQVRISWRDGLVSRIGIDDSDCCRCLSDDENGGYSYTNAEPNVGVESSLHEENDLLPESGSQSPEFLEHKHVLSRNGKLKSPLPEANSCAESIQTEGGGLVSSADSDWTCSYINELYQI</sequence>
<feature type="compositionally biased region" description="Polar residues" evidence="1">
    <location>
        <begin position="127"/>
        <end position="136"/>
    </location>
</feature>
<feature type="compositionally biased region" description="Polar residues" evidence="1">
    <location>
        <begin position="204"/>
        <end position="219"/>
    </location>
</feature>
<reference evidence="2 3" key="1">
    <citation type="journal article" date="2021" name="BMC Genomics">
        <title>Datura genome reveals duplications of psychoactive alkaloid biosynthetic genes and high mutation rate following tissue culture.</title>
        <authorList>
            <person name="Rajewski A."/>
            <person name="Carter-House D."/>
            <person name="Stajich J."/>
            <person name="Litt A."/>
        </authorList>
    </citation>
    <scope>NUCLEOTIDE SEQUENCE [LARGE SCALE GENOMIC DNA]</scope>
    <source>
        <strain evidence="2">AR-01</strain>
    </source>
</reference>
<feature type="region of interest" description="Disordered" evidence="1">
    <location>
        <begin position="440"/>
        <end position="460"/>
    </location>
</feature>
<evidence type="ECO:0000256" key="1">
    <source>
        <dbReference type="SAM" id="MobiDB-lite"/>
    </source>
</evidence>
<gene>
    <name evidence="2" type="ORF">HAX54_003200</name>
</gene>
<proteinExistence type="predicted"/>
<dbReference type="Proteomes" id="UP000823775">
    <property type="component" value="Unassembled WGS sequence"/>
</dbReference>
<accession>A0ABS8T777</accession>
<dbReference type="EMBL" id="JACEIK010001146">
    <property type="protein sequence ID" value="MCD7466464.1"/>
    <property type="molecule type" value="Genomic_DNA"/>
</dbReference>
<feature type="region of interest" description="Disordered" evidence="1">
    <location>
        <begin position="1"/>
        <end position="147"/>
    </location>
</feature>
<feature type="compositionally biased region" description="Low complexity" evidence="1">
    <location>
        <begin position="54"/>
        <end position="70"/>
    </location>
</feature>
<name>A0ABS8T777_DATST</name>
<keyword evidence="3" id="KW-1185">Reference proteome</keyword>
<feature type="compositionally biased region" description="Basic and acidic residues" evidence="1">
    <location>
        <begin position="277"/>
        <end position="291"/>
    </location>
</feature>
<dbReference type="PANTHER" id="PTHR36022:SF1">
    <property type="entry name" value="GPI-ANCHORED ADHESIN-LIKE PROTEIN"/>
    <property type="match status" value="1"/>
</dbReference>
<feature type="compositionally biased region" description="Basic residues" evidence="1">
    <location>
        <begin position="1"/>
        <end position="12"/>
    </location>
</feature>
<protein>
    <submittedName>
        <fullName evidence="2">Uncharacterized protein</fullName>
    </submittedName>
</protein>
<feature type="region of interest" description="Disordered" evidence="1">
    <location>
        <begin position="204"/>
        <end position="226"/>
    </location>
</feature>